<name>A0A9D2SC59_9FIRM</name>
<dbReference type="Proteomes" id="UP000823921">
    <property type="component" value="Unassembled WGS sequence"/>
</dbReference>
<dbReference type="SUPFAM" id="SSF54106">
    <property type="entry name" value="LysM domain"/>
    <property type="match status" value="1"/>
</dbReference>
<comment type="caution">
    <text evidence="2">The sequence shown here is derived from an EMBL/GenBank/DDBJ whole genome shotgun (WGS) entry which is preliminary data.</text>
</comment>
<evidence type="ECO:0000313" key="3">
    <source>
        <dbReference type="Proteomes" id="UP000823921"/>
    </source>
</evidence>
<dbReference type="InterPro" id="IPR036779">
    <property type="entry name" value="LysM_dom_sf"/>
</dbReference>
<organism evidence="2 3">
    <name type="scientific">Candidatus Flavonifractor intestinigallinarum</name>
    <dbReference type="NCBI Taxonomy" id="2838586"/>
    <lineage>
        <taxon>Bacteria</taxon>
        <taxon>Bacillati</taxon>
        <taxon>Bacillota</taxon>
        <taxon>Clostridia</taxon>
        <taxon>Eubacteriales</taxon>
        <taxon>Oscillospiraceae</taxon>
        <taxon>Flavonifractor</taxon>
    </lineage>
</organism>
<dbReference type="AlphaFoldDB" id="A0A9D2SC59"/>
<reference evidence="2" key="1">
    <citation type="journal article" date="2021" name="PeerJ">
        <title>Extensive microbial diversity within the chicken gut microbiome revealed by metagenomics and culture.</title>
        <authorList>
            <person name="Gilroy R."/>
            <person name="Ravi A."/>
            <person name="Getino M."/>
            <person name="Pursley I."/>
            <person name="Horton D.L."/>
            <person name="Alikhan N.F."/>
            <person name="Baker D."/>
            <person name="Gharbi K."/>
            <person name="Hall N."/>
            <person name="Watson M."/>
            <person name="Adriaenssens E.M."/>
            <person name="Foster-Nyarko E."/>
            <person name="Jarju S."/>
            <person name="Secka A."/>
            <person name="Antonio M."/>
            <person name="Oren A."/>
            <person name="Chaudhuri R.R."/>
            <person name="La Ragione R."/>
            <person name="Hildebrand F."/>
            <person name="Pallen M.J."/>
        </authorList>
    </citation>
    <scope>NUCLEOTIDE SEQUENCE</scope>
    <source>
        <strain evidence="2">CHK192-8294</strain>
    </source>
</reference>
<evidence type="ECO:0000259" key="1">
    <source>
        <dbReference type="Pfam" id="PF12673"/>
    </source>
</evidence>
<proteinExistence type="predicted"/>
<gene>
    <name evidence="2" type="ORF">H9712_10055</name>
</gene>
<feature type="domain" description="SipL SPOCS" evidence="1">
    <location>
        <begin position="191"/>
        <end position="268"/>
    </location>
</feature>
<accession>A0A9D2SC59</accession>
<dbReference type="Pfam" id="PF12673">
    <property type="entry name" value="SipL"/>
    <property type="match status" value="1"/>
</dbReference>
<sequence>MELELERTALDGFHTVLDAAVAQEETVESIVPDACPDLLEVCDTEGVVCLHRKEAMEGRVELSGTIHALLLCQPDGEVGLRRLEVDLPFTCTADGPDITPGCRVVAQPRLRGADARLVNPRKVLVRADLAVDVQVFAPVTDWAPASVPEAAQAGVEQLSQSCNTCVTVCVQEKPFPFSDELTLPGSRPEAEALLKWRVSLDCGEAKVIGSKLIFKGSARLQVLYRCADGGLSTGEFELPISQLMEVSGAGEEAMCQVGLILTDLSCELDDGDGRTISVSMGLLAQAVIREERRFQLLTDVYSTLYQLDTETRTMDLSRVADRGEREVAVRELLETGVAPQDVLDAYVTMGDVSQSREGERVSLAVQVNVHLLCRTESGEMTAVTRTIPVSCPVELPEGARCGCRCSCTAPVYAAPASGGAEVRFPVRFAWLALTGSKAAAVSALSFDENSPIDHTGQPSIVLRMVSGGERLWDIAKAYCTTARDVMQANALEEEELPDGQLLLIPRKR</sequence>
<reference evidence="2" key="2">
    <citation type="submission" date="2021-04" db="EMBL/GenBank/DDBJ databases">
        <authorList>
            <person name="Gilroy R."/>
        </authorList>
    </citation>
    <scope>NUCLEOTIDE SEQUENCE</scope>
    <source>
        <strain evidence="2">CHK192-8294</strain>
    </source>
</reference>
<dbReference type="Gene3D" id="3.10.350.10">
    <property type="entry name" value="LysM domain"/>
    <property type="match status" value="1"/>
</dbReference>
<evidence type="ECO:0000313" key="2">
    <source>
        <dbReference type="EMBL" id="HJB81321.1"/>
    </source>
</evidence>
<dbReference type="EMBL" id="DWXO01000094">
    <property type="protein sequence ID" value="HJB81321.1"/>
    <property type="molecule type" value="Genomic_DNA"/>
</dbReference>
<dbReference type="InterPro" id="IPR024300">
    <property type="entry name" value="SipL_SPOCS_dom"/>
</dbReference>
<protein>
    <submittedName>
        <fullName evidence="2">DUF3794 domain-containing protein</fullName>
    </submittedName>
</protein>